<feature type="region of interest" description="Disordered" evidence="1">
    <location>
        <begin position="249"/>
        <end position="272"/>
    </location>
</feature>
<evidence type="ECO:0000256" key="1">
    <source>
        <dbReference type="SAM" id="MobiDB-lite"/>
    </source>
</evidence>
<feature type="compositionally biased region" description="Basic and acidic residues" evidence="1">
    <location>
        <begin position="261"/>
        <end position="272"/>
    </location>
</feature>
<feature type="region of interest" description="Disordered" evidence="1">
    <location>
        <begin position="534"/>
        <end position="575"/>
    </location>
</feature>
<feature type="compositionally biased region" description="Polar residues" evidence="1">
    <location>
        <begin position="605"/>
        <end position="620"/>
    </location>
</feature>
<feature type="region of interest" description="Disordered" evidence="1">
    <location>
        <begin position="329"/>
        <end position="350"/>
    </location>
</feature>
<feature type="compositionally biased region" description="Basic and acidic residues" evidence="1">
    <location>
        <begin position="827"/>
        <end position="844"/>
    </location>
</feature>
<feature type="region of interest" description="Disordered" evidence="1">
    <location>
        <begin position="17"/>
        <end position="83"/>
    </location>
</feature>
<feature type="region of interest" description="Disordered" evidence="1">
    <location>
        <begin position="695"/>
        <end position="724"/>
    </location>
</feature>
<feature type="compositionally biased region" description="Basic and acidic residues" evidence="1">
    <location>
        <begin position="805"/>
        <end position="817"/>
    </location>
</feature>
<proteinExistence type="predicted"/>
<accession>A0A026WLF2</accession>
<reference evidence="2 3" key="1">
    <citation type="journal article" date="2014" name="Curr. Biol.">
        <title>The genome of the clonal raider ant Cerapachys biroi.</title>
        <authorList>
            <person name="Oxley P.R."/>
            <person name="Ji L."/>
            <person name="Fetter-Pruneda I."/>
            <person name="McKenzie S.K."/>
            <person name="Li C."/>
            <person name="Hu H."/>
            <person name="Zhang G."/>
            <person name="Kronauer D.J."/>
        </authorList>
    </citation>
    <scope>NUCLEOTIDE SEQUENCE [LARGE SCALE GENOMIC DNA]</scope>
</reference>
<name>A0A026WLF2_OOCBI</name>
<feature type="compositionally biased region" description="Low complexity" evidence="1">
    <location>
        <begin position="753"/>
        <end position="764"/>
    </location>
</feature>
<sequence length="903" mass="101061">MDMSSLTNENWNSRFSNIKTAFDKPSIATNDGDKLIPKSPQPAKRLPTTPQTSPQTVNNKKTIGAAHNGFPFANPNASKSDAGFRHAPSSLFRKIEKPQSSKSPSSCHWQRDNNVQSSGITLREKAKIMFDRDSNPQFQPGASKFHASEHSQKSTFPRPPWIEHERNEGKSGNMVTENGRLDYRLFCKQFAPFIGKGNVTTDHAKPQNIEESRKRDKQQPVARCKDFAPSNERLGIVDGKISFRMFPEKRPQQQVQQYRPSEPHREEPIRDKFDPRSEKDIFVPSVMRNDKNSAILVDATLKGSSSVAIQTGVNSDDHLEEARVFRVAPRAPRGPPSTYNNASVQTQNEPEAEPWMVSRYEDNPTSSSSHHPAEDPRHFVLDHNQNYHTVVSNVAPQSEISPLLDKNACNLVRDSSTCASNPMENVSSRATCGYHSPEQSKQIFQATPQYENYVPPKPPSDDRSQMYASYVPYVESIKSEDRVLDMSEIDRGDLSRPSDDVLPSERHIQNQDISADAGVVTRYTCAIATVASTDIPEARSEPTTAPESEASSSSSPSHLWPRPSVEVTTTEDEVRRHNMLQQSLVRRLQNERTMLNEYRPPIPVQSDNLNQPSNFNRSKVFNQPRNFNQPSNFNQPPKFQPPVAPKRLEAPRKLEPPKIVEPIRKVKPPAVIGLLSVAPSSGFSATNRVTALREQYEQPSDQTKSPVHKERSPIPNGVSSSMDSSDEYLVNCVNKPSRSIVLSKSESWHQLALSGSQQSSSRALHGGLPPPYHPSSSHLLKPPKPKSPSSFKMKKQYEASSSSDSVKRMEDKIRRYFDNPTAGDSAVDARDSKNRRFSSRDSAKRSLIGLSRSRTLPGVCDERLRLTIPASPQIPAGNLNTAEVEKVFDDIFEEATKADDHRF</sequence>
<keyword evidence="3" id="KW-1185">Reference proteome</keyword>
<feature type="region of interest" description="Disordered" evidence="1">
    <location>
        <begin position="198"/>
        <end position="221"/>
    </location>
</feature>
<evidence type="ECO:0000313" key="2">
    <source>
        <dbReference type="EMBL" id="EZA56870.1"/>
    </source>
</evidence>
<dbReference type="EMBL" id="KK107154">
    <property type="protein sequence ID" value="EZA56870.1"/>
    <property type="molecule type" value="Genomic_DNA"/>
</dbReference>
<feature type="region of interest" description="Disordered" evidence="1">
    <location>
        <begin position="599"/>
        <end position="652"/>
    </location>
</feature>
<feature type="compositionally biased region" description="Low complexity" evidence="1">
    <location>
        <begin position="621"/>
        <end position="637"/>
    </location>
</feature>
<feature type="compositionally biased region" description="Low complexity" evidence="1">
    <location>
        <begin position="541"/>
        <end position="557"/>
    </location>
</feature>
<feature type="region of interest" description="Disordered" evidence="1">
    <location>
        <begin position="753"/>
        <end position="844"/>
    </location>
</feature>
<dbReference type="AlphaFoldDB" id="A0A026WLF2"/>
<gene>
    <name evidence="2" type="ORF">X777_02721</name>
</gene>
<organism evidence="2 3">
    <name type="scientific">Ooceraea biroi</name>
    <name type="common">Clonal raider ant</name>
    <name type="synonym">Cerapachys biroi</name>
    <dbReference type="NCBI Taxonomy" id="2015173"/>
    <lineage>
        <taxon>Eukaryota</taxon>
        <taxon>Metazoa</taxon>
        <taxon>Ecdysozoa</taxon>
        <taxon>Arthropoda</taxon>
        <taxon>Hexapoda</taxon>
        <taxon>Insecta</taxon>
        <taxon>Pterygota</taxon>
        <taxon>Neoptera</taxon>
        <taxon>Endopterygota</taxon>
        <taxon>Hymenoptera</taxon>
        <taxon>Apocrita</taxon>
        <taxon>Aculeata</taxon>
        <taxon>Formicoidea</taxon>
        <taxon>Formicidae</taxon>
        <taxon>Dorylinae</taxon>
        <taxon>Ooceraea</taxon>
    </lineage>
</organism>
<feature type="compositionally biased region" description="Polar residues" evidence="1">
    <location>
        <begin position="48"/>
        <end position="61"/>
    </location>
</feature>
<dbReference type="Proteomes" id="UP000053097">
    <property type="component" value="Unassembled WGS sequence"/>
</dbReference>
<protein>
    <submittedName>
        <fullName evidence="2">Uncharacterized protein</fullName>
    </submittedName>
</protein>
<feature type="compositionally biased region" description="Polar residues" evidence="1">
    <location>
        <begin position="337"/>
        <end position="349"/>
    </location>
</feature>
<evidence type="ECO:0000313" key="3">
    <source>
        <dbReference type="Proteomes" id="UP000053097"/>
    </source>
</evidence>
<feature type="region of interest" description="Disordered" evidence="1">
    <location>
        <begin position="143"/>
        <end position="174"/>
    </location>
</feature>
<feature type="compositionally biased region" description="Basic and acidic residues" evidence="1">
    <location>
        <begin position="202"/>
        <end position="221"/>
    </location>
</feature>